<dbReference type="RefSeq" id="WP_251932478.1">
    <property type="nucleotide sequence ID" value="NZ_CP098747.1"/>
</dbReference>
<keyword evidence="2" id="KW-1185">Reference proteome</keyword>
<organism evidence="1 2">
    <name type="scientific">Sneathiella marina</name>
    <dbReference type="NCBI Taxonomy" id="2950108"/>
    <lineage>
        <taxon>Bacteria</taxon>
        <taxon>Pseudomonadati</taxon>
        <taxon>Pseudomonadota</taxon>
        <taxon>Alphaproteobacteria</taxon>
        <taxon>Sneathiellales</taxon>
        <taxon>Sneathiellaceae</taxon>
        <taxon>Sneathiella</taxon>
    </lineage>
</organism>
<dbReference type="InterPro" id="IPR009922">
    <property type="entry name" value="DUF1457"/>
</dbReference>
<gene>
    <name evidence="1" type="ORF">NBZ79_11000</name>
</gene>
<accession>A0ABY4W0V7</accession>
<dbReference type="Proteomes" id="UP001056291">
    <property type="component" value="Chromosome"/>
</dbReference>
<reference evidence="1" key="1">
    <citation type="submission" date="2022-06" db="EMBL/GenBank/DDBJ databases">
        <title>Sneathiella actinostolidae sp. nov., isolated from a sea anemonein the Western Pacific Ocean.</title>
        <authorList>
            <person name="Wei M.J."/>
        </authorList>
    </citation>
    <scope>NUCLEOTIDE SEQUENCE</scope>
    <source>
        <strain evidence="1">PHK-P5</strain>
    </source>
</reference>
<proteinExistence type="predicted"/>
<evidence type="ECO:0000313" key="2">
    <source>
        <dbReference type="Proteomes" id="UP001056291"/>
    </source>
</evidence>
<name>A0ABY4W0V7_9PROT</name>
<evidence type="ECO:0000313" key="1">
    <source>
        <dbReference type="EMBL" id="USG59708.1"/>
    </source>
</evidence>
<dbReference type="Pfam" id="PF07310">
    <property type="entry name" value="PAS_5"/>
    <property type="match status" value="1"/>
</dbReference>
<protein>
    <submittedName>
        <fullName evidence="1">PAS domain-containing protein</fullName>
    </submittedName>
</protein>
<dbReference type="EMBL" id="CP098747">
    <property type="protein sequence ID" value="USG59708.1"/>
    <property type="molecule type" value="Genomic_DNA"/>
</dbReference>
<sequence>MTKYTDVDFDIKSTELADLLRYWREIKEDQTLPLRDQFNPAAVPQCLKYIVLLDVKEQTPTYYIRLAGSAVNPAYLEPISGRYLEHILAQKDLDTILPQYEHTVKFRVPTFMQGSANMPSNIRLSYERLILPASTDGRTVDKLIVGIKFADIKQELLDRPVYKT</sequence>